<proteinExistence type="predicted"/>
<feature type="non-terminal residue" evidence="2">
    <location>
        <position position="76"/>
    </location>
</feature>
<feature type="compositionally biased region" description="Basic residues" evidence="1">
    <location>
        <begin position="62"/>
        <end position="76"/>
    </location>
</feature>
<feature type="region of interest" description="Disordered" evidence="1">
    <location>
        <begin position="20"/>
        <end position="76"/>
    </location>
</feature>
<protein>
    <submittedName>
        <fullName evidence="2">Uncharacterized protein</fullName>
    </submittedName>
</protein>
<name>A0ABD0NTJ4_CIRMR</name>
<sequence length="76" mass="8139">VDSCGRVIEGVACMKQAGCNGETESRVSQKNLEQNDSSPDSTHQNGTDTSLGADGDSAPSTPRKKRGRRKLVHPER</sequence>
<feature type="non-terminal residue" evidence="2">
    <location>
        <position position="1"/>
    </location>
</feature>
<dbReference type="Proteomes" id="UP001529510">
    <property type="component" value="Unassembled WGS sequence"/>
</dbReference>
<feature type="compositionally biased region" description="Polar residues" evidence="1">
    <location>
        <begin position="26"/>
        <end position="50"/>
    </location>
</feature>
<accession>A0ABD0NTJ4</accession>
<evidence type="ECO:0000313" key="3">
    <source>
        <dbReference type="Proteomes" id="UP001529510"/>
    </source>
</evidence>
<gene>
    <name evidence="2" type="ORF">M9458_040897</name>
</gene>
<comment type="caution">
    <text evidence="2">The sequence shown here is derived from an EMBL/GenBank/DDBJ whole genome shotgun (WGS) entry which is preliminary data.</text>
</comment>
<dbReference type="AlphaFoldDB" id="A0ABD0NTJ4"/>
<reference evidence="2 3" key="1">
    <citation type="submission" date="2024-05" db="EMBL/GenBank/DDBJ databases">
        <title>Genome sequencing and assembly of Indian major carp, Cirrhinus mrigala (Hamilton, 1822).</title>
        <authorList>
            <person name="Mohindra V."/>
            <person name="Chowdhury L.M."/>
            <person name="Lal K."/>
            <person name="Jena J.K."/>
        </authorList>
    </citation>
    <scope>NUCLEOTIDE SEQUENCE [LARGE SCALE GENOMIC DNA]</scope>
    <source>
        <strain evidence="2">CM1030</strain>
        <tissue evidence="2">Blood</tissue>
    </source>
</reference>
<evidence type="ECO:0000256" key="1">
    <source>
        <dbReference type="SAM" id="MobiDB-lite"/>
    </source>
</evidence>
<dbReference type="EMBL" id="JAMKFB020000020">
    <property type="protein sequence ID" value="KAL0165144.1"/>
    <property type="molecule type" value="Genomic_DNA"/>
</dbReference>
<evidence type="ECO:0000313" key="2">
    <source>
        <dbReference type="EMBL" id="KAL0165144.1"/>
    </source>
</evidence>
<organism evidence="2 3">
    <name type="scientific">Cirrhinus mrigala</name>
    <name type="common">Mrigala</name>
    <dbReference type="NCBI Taxonomy" id="683832"/>
    <lineage>
        <taxon>Eukaryota</taxon>
        <taxon>Metazoa</taxon>
        <taxon>Chordata</taxon>
        <taxon>Craniata</taxon>
        <taxon>Vertebrata</taxon>
        <taxon>Euteleostomi</taxon>
        <taxon>Actinopterygii</taxon>
        <taxon>Neopterygii</taxon>
        <taxon>Teleostei</taxon>
        <taxon>Ostariophysi</taxon>
        <taxon>Cypriniformes</taxon>
        <taxon>Cyprinidae</taxon>
        <taxon>Labeoninae</taxon>
        <taxon>Labeonini</taxon>
        <taxon>Cirrhinus</taxon>
    </lineage>
</organism>
<keyword evidence="3" id="KW-1185">Reference proteome</keyword>